<evidence type="ECO:0000256" key="7">
    <source>
        <dbReference type="RuleBase" id="RU004168"/>
    </source>
</evidence>
<protein>
    <recommendedName>
        <fullName evidence="2 5">Acylphosphatase</fullName>
        <ecNumber evidence="2 5">3.6.1.7</ecNumber>
    </recommendedName>
</protein>
<evidence type="ECO:0000256" key="5">
    <source>
        <dbReference type="PROSITE-ProRule" id="PRU00520"/>
    </source>
</evidence>
<dbReference type="RefSeq" id="WP_141614173.1">
    <property type="nucleotide sequence ID" value="NZ_CP041253.1"/>
</dbReference>
<evidence type="ECO:0000256" key="4">
    <source>
        <dbReference type="ARBA" id="ARBA00047645"/>
    </source>
</evidence>
<sequence>MNKKYKILGEVQGVFFRKSTQEKAQGLGVKGWVKNESDGSVLTVIQGSEEQIRLMEEWLAKGPPKAKVTDLLLLNEGYDLKLDGFEIKQ</sequence>
<evidence type="ECO:0000313" key="9">
    <source>
        <dbReference type="EMBL" id="QDH78920.1"/>
    </source>
</evidence>
<evidence type="ECO:0000259" key="8">
    <source>
        <dbReference type="PROSITE" id="PS51160"/>
    </source>
</evidence>
<evidence type="ECO:0000256" key="6">
    <source>
        <dbReference type="RuleBase" id="RU000553"/>
    </source>
</evidence>
<dbReference type="GO" id="GO:0003998">
    <property type="term" value="F:acylphosphatase activity"/>
    <property type="evidence" value="ECO:0007669"/>
    <property type="project" value="UniProtKB-EC"/>
</dbReference>
<dbReference type="Pfam" id="PF00708">
    <property type="entry name" value="Acylphosphatase"/>
    <property type="match status" value="1"/>
</dbReference>
<feature type="active site" evidence="5">
    <location>
        <position position="35"/>
    </location>
</feature>
<dbReference type="PRINTS" id="PR00112">
    <property type="entry name" value="ACYLPHPHTASE"/>
</dbReference>
<gene>
    <name evidence="9" type="ORF">FKX85_07665</name>
</gene>
<dbReference type="OrthoDB" id="9808093at2"/>
<evidence type="ECO:0000256" key="1">
    <source>
        <dbReference type="ARBA" id="ARBA00005614"/>
    </source>
</evidence>
<proteinExistence type="inferred from homology"/>
<name>A0A514CGM3_9BACT</name>
<dbReference type="AlphaFoldDB" id="A0A514CGM3"/>
<keyword evidence="3 5" id="KW-0378">Hydrolase</keyword>
<organism evidence="9 10">
    <name type="scientific">Echinicola soli</name>
    <dbReference type="NCBI Taxonomy" id="2591634"/>
    <lineage>
        <taxon>Bacteria</taxon>
        <taxon>Pseudomonadati</taxon>
        <taxon>Bacteroidota</taxon>
        <taxon>Cytophagia</taxon>
        <taxon>Cytophagales</taxon>
        <taxon>Cyclobacteriaceae</taxon>
        <taxon>Echinicola</taxon>
    </lineage>
</organism>
<dbReference type="InterPro" id="IPR001792">
    <property type="entry name" value="Acylphosphatase-like_dom"/>
</dbReference>
<dbReference type="PANTHER" id="PTHR10029">
    <property type="entry name" value="ACYLPHOSPHATASE"/>
    <property type="match status" value="1"/>
</dbReference>
<dbReference type="PROSITE" id="PS00150">
    <property type="entry name" value="ACYLPHOSPHATASE_1"/>
    <property type="match status" value="1"/>
</dbReference>
<dbReference type="PROSITE" id="PS00151">
    <property type="entry name" value="ACYLPHOSPHATASE_2"/>
    <property type="match status" value="1"/>
</dbReference>
<evidence type="ECO:0000313" key="10">
    <source>
        <dbReference type="Proteomes" id="UP000316614"/>
    </source>
</evidence>
<reference evidence="9 10" key="1">
    <citation type="submission" date="2019-06" db="EMBL/GenBank/DDBJ databases">
        <title>Echinicola alkalisoli sp. nov. isolated from saline soil.</title>
        <authorList>
            <person name="Sun J.-Q."/>
            <person name="Xu L."/>
        </authorList>
    </citation>
    <scope>NUCLEOTIDE SEQUENCE [LARGE SCALE GENOMIC DNA]</scope>
    <source>
        <strain evidence="9 10">LN3S3</strain>
    </source>
</reference>
<keyword evidence="10" id="KW-1185">Reference proteome</keyword>
<dbReference type="PROSITE" id="PS51160">
    <property type="entry name" value="ACYLPHOSPHATASE_3"/>
    <property type="match status" value="1"/>
</dbReference>
<dbReference type="SUPFAM" id="SSF54975">
    <property type="entry name" value="Acylphosphatase/BLUF domain-like"/>
    <property type="match status" value="1"/>
</dbReference>
<dbReference type="PANTHER" id="PTHR10029:SF3">
    <property type="entry name" value="ACYLPHOSPHATASE-RELATED"/>
    <property type="match status" value="1"/>
</dbReference>
<dbReference type="InterPro" id="IPR017968">
    <property type="entry name" value="Acylphosphatase_CS"/>
</dbReference>
<evidence type="ECO:0000256" key="3">
    <source>
        <dbReference type="ARBA" id="ARBA00022801"/>
    </source>
</evidence>
<dbReference type="InterPro" id="IPR020456">
    <property type="entry name" value="Acylphosphatase"/>
</dbReference>
<dbReference type="KEGG" id="echi:FKX85_07665"/>
<dbReference type="Gene3D" id="3.30.70.100">
    <property type="match status" value="1"/>
</dbReference>
<evidence type="ECO:0000256" key="2">
    <source>
        <dbReference type="ARBA" id="ARBA00012150"/>
    </source>
</evidence>
<dbReference type="Proteomes" id="UP000316614">
    <property type="component" value="Chromosome"/>
</dbReference>
<dbReference type="InterPro" id="IPR036046">
    <property type="entry name" value="Acylphosphatase-like_dom_sf"/>
</dbReference>
<feature type="domain" description="Acylphosphatase-like" evidence="8">
    <location>
        <begin position="2"/>
        <end position="89"/>
    </location>
</feature>
<feature type="active site" evidence="5">
    <location>
        <position position="17"/>
    </location>
</feature>
<dbReference type="EMBL" id="CP041253">
    <property type="protein sequence ID" value="QDH78920.1"/>
    <property type="molecule type" value="Genomic_DNA"/>
</dbReference>
<comment type="catalytic activity">
    <reaction evidence="4 5 6">
        <text>an acyl phosphate + H2O = a carboxylate + phosphate + H(+)</text>
        <dbReference type="Rhea" id="RHEA:14965"/>
        <dbReference type="ChEBI" id="CHEBI:15377"/>
        <dbReference type="ChEBI" id="CHEBI:15378"/>
        <dbReference type="ChEBI" id="CHEBI:29067"/>
        <dbReference type="ChEBI" id="CHEBI:43474"/>
        <dbReference type="ChEBI" id="CHEBI:59918"/>
        <dbReference type="EC" id="3.6.1.7"/>
    </reaction>
</comment>
<accession>A0A514CGM3</accession>
<comment type="similarity">
    <text evidence="1 7">Belongs to the acylphosphatase family.</text>
</comment>
<dbReference type="EC" id="3.6.1.7" evidence="2 5"/>